<dbReference type="InterPro" id="IPR002347">
    <property type="entry name" value="SDR_fam"/>
</dbReference>
<sequence>MTSQSNSATLEAGSLFNVNGLVALVTGGGSGIGLMMTKALAINGAAKVYIAGRRLDVLQQTATSVGPNVIPIQCDVTSKSSLEEAVAVVEKDAGYLNLLVCNAGIGGPQVKAPTPETTLEEWANQHLAHDFDAYVQPFAINTAAVWYTTMSFLKLLDKGNQAGNVSQSSQVIVTSSIGGYNKKAPGGYAYGQSKAAATLASKQLSVALPQWNIRANCIAPGLFPSEMSAPIVRLYGGGEGAPSGPATTTANASVPVTVPVPATAVPMRRLGDEQDMAGTLLYLASRAGAYTNGAVVTVDGGRLGNFPAVF</sequence>
<dbReference type="Proteomes" id="UP000738349">
    <property type="component" value="Unassembled WGS sequence"/>
</dbReference>
<accession>A0A9P9JMG8</accession>
<dbReference type="AlphaFoldDB" id="A0A9P9JMG8"/>
<protein>
    <submittedName>
        <fullName evidence="4">Uncharacterized protein</fullName>
    </submittedName>
</protein>
<dbReference type="Gene3D" id="3.40.50.720">
    <property type="entry name" value="NAD(P)-binding Rossmann-like Domain"/>
    <property type="match status" value="1"/>
</dbReference>
<keyword evidence="3" id="KW-0560">Oxidoreductase</keyword>
<dbReference type="InterPro" id="IPR052178">
    <property type="entry name" value="Sec_Metab_Biosynth_SDR"/>
</dbReference>
<organism evidence="4 5">
    <name type="scientific">Dactylonectria macrodidyma</name>
    <dbReference type="NCBI Taxonomy" id="307937"/>
    <lineage>
        <taxon>Eukaryota</taxon>
        <taxon>Fungi</taxon>
        <taxon>Dikarya</taxon>
        <taxon>Ascomycota</taxon>
        <taxon>Pezizomycotina</taxon>
        <taxon>Sordariomycetes</taxon>
        <taxon>Hypocreomycetidae</taxon>
        <taxon>Hypocreales</taxon>
        <taxon>Nectriaceae</taxon>
        <taxon>Dactylonectria</taxon>
    </lineage>
</organism>
<evidence type="ECO:0000313" key="5">
    <source>
        <dbReference type="Proteomes" id="UP000738349"/>
    </source>
</evidence>
<comment type="caution">
    <text evidence="4">The sequence shown here is derived from an EMBL/GenBank/DDBJ whole genome shotgun (WGS) entry which is preliminary data.</text>
</comment>
<evidence type="ECO:0000256" key="2">
    <source>
        <dbReference type="ARBA" id="ARBA00022857"/>
    </source>
</evidence>
<keyword evidence="5" id="KW-1185">Reference proteome</keyword>
<evidence type="ECO:0000313" key="4">
    <source>
        <dbReference type="EMBL" id="KAH7175660.1"/>
    </source>
</evidence>
<dbReference type="EMBL" id="JAGMUV010000001">
    <property type="protein sequence ID" value="KAH7175660.1"/>
    <property type="molecule type" value="Genomic_DNA"/>
</dbReference>
<dbReference type="InterPro" id="IPR036291">
    <property type="entry name" value="NAD(P)-bd_dom_sf"/>
</dbReference>
<keyword evidence="2" id="KW-0521">NADP</keyword>
<dbReference type="CDD" id="cd05233">
    <property type="entry name" value="SDR_c"/>
    <property type="match status" value="1"/>
</dbReference>
<dbReference type="Pfam" id="PF00106">
    <property type="entry name" value="adh_short"/>
    <property type="match status" value="1"/>
</dbReference>
<dbReference type="GO" id="GO:0016491">
    <property type="term" value="F:oxidoreductase activity"/>
    <property type="evidence" value="ECO:0007669"/>
    <property type="project" value="UniProtKB-KW"/>
</dbReference>
<dbReference type="SUPFAM" id="SSF51735">
    <property type="entry name" value="NAD(P)-binding Rossmann-fold domains"/>
    <property type="match status" value="1"/>
</dbReference>
<dbReference type="OrthoDB" id="2962696at2759"/>
<name>A0A9P9JMG8_9HYPO</name>
<evidence type="ECO:0000256" key="3">
    <source>
        <dbReference type="ARBA" id="ARBA00023002"/>
    </source>
</evidence>
<evidence type="ECO:0000256" key="1">
    <source>
        <dbReference type="ARBA" id="ARBA00006484"/>
    </source>
</evidence>
<dbReference type="PRINTS" id="PR00081">
    <property type="entry name" value="GDHRDH"/>
</dbReference>
<comment type="similarity">
    <text evidence="1">Belongs to the short-chain dehydrogenases/reductases (SDR) family.</text>
</comment>
<reference evidence="4" key="1">
    <citation type="journal article" date="2021" name="Nat. Commun.">
        <title>Genetic determinants of endophytism in the Arabidopsis root mycobiome.</title>
        <authorList>
            <person name="Mesny F."/>
            <person name="Miyauchi S."/>
            <person name="Thiergart T."/>
            <person name="Pickel B."/>
            <person name="Atanasova L."/>
            <person name="Karlsson M."/>
            <person name="Huettel B."/>
            <person name="Barry K.W."/>
            <person name="Haridas S."/>
            <person name="Chen C."/>
            <person name="Bauer D."/>
            <person name="Andreopoulos W."/>
            <person name="Pangilinan J."/>
            <person name="LaButti K."/>
            <person name="Riley R."/>
            <person name="Lipzen A."/>
            <person name="Clum A."/>
            <person name="Drula E."/>
            <person name="Henrissat B."/>
            <person name="Kohler A."/>
            <person name="Grigoriev I.V."/>
            <person name="Martin F.M."/>
            <person name="Hacquard S."/>
        </authorList>
    </citation>
    <scope>NUCLEOTIDE SEQUENCE</scope>
    <source>
        <strain evidence="4">MPI-CAGE-AT-0147</strain>
    </source>
</reference>
<dbReference type="PANTHER" id="PTHR43618">
    <property type="entry name" value="7-ALPHA-HYDROXYSTEROID DEHYDROGENASE"/>
    <property type="match status" value="1"/>
</dbReference>
<dbReference type="PANTHER" id="PTHR43618:SF18">
    <property type="entry name" value="SHORT CHAIN DEHYDROGENASE_REDUCTASE FAMILY (AFU_ORTHOLOGUE AFUA_5G12480)"/>
    <property type="match status" value="1"/>
</dbReference>
<proteinExistence type="inferred from homology"/>
<gene>
    <name evidence="4" type="ORF">EDB81DRAFT_15475</name>
</gene>